<feature type="domain" description="ApaG" evidence="3">
    <location>
        <begin position="11"/>
        <end position="135"/>
    </location>
</feature>
<sequence>MEEYEEELVSEALTDGIRVRVSSDYLEDESRPEDSHYVWTYTVRIDNVSEKSVTLKRRTWHVHDAKGHSYVVQGDGVVGEQPVLEPGDAFEYTSGTPLAAPSGMMFGSYEMDREDGQVFEAMIPPFCLDSPYDIARMN</sequence>
<dbReference type="Gene3D" id="2.60.40.1470">
    <property type="entry name" value="ApaG domain"/>
    <property type="match status" value="1"/>
</dbReference>
<dbReference type="NCBIfam" id="NF003967">
    <property type="entry name" value="PRK05461.1"/>
    <property type="match status" value="1"/>
</dbReference>
<dbReference type="EMBL" id="JANIBC010000008">
    <property type="protein sequence ID" value="MCQ8185845.1"/>
    <property type="molecule type" value="Genomic_DNA"/>
</dbReference>
<keyword evidence="5" id="KW-1185">Reference proteome</keyword>
<dbReference type="InterPro" id="IPR023065">
    <property type="entry name" value="Uncharacterised_ApaG"/>
</dbReference>
<dbReference type="Pfam" id="PF04379">
    <property type="entry name" value="DUF525"/>
    <property type="match status" value="1"/>
</dbReference>
<comment type="caution">
    <text evidence="4">The sequence shown here is derived from an EMBL/GenBank/DDBJ whole genome shotgun (WGS) entry which is preliminary data.</text>
</comment>
<name>A0A9X2L9Z1_9PROT</name>
<dbReference type="PROSITE" id="PS51087">
    <property type="entry name" value="APAG"/>
    <property type="match status" value="1"/>
</dbReference>
<dbReference type="InterPro" id="IPR036767">
    <property type="entry name" value="ApaG_sf"/>
</dbReference>
<accession>A0A9X2L9Z1</accession>
<dbReference type="RefSeq" id="WP_256619736.1">
    <property type="nucleotide sequence ID" value="NZ_JANIBC010000008.1"/>
</dbReference>
<gene>
    <name evidence="2 4" type="primary">apaG</name>
    <name evidence="4" type="ORF">NOG11_10620</name>
</gene>
<dbReference type="AlphaFoldDB" id="A0A9X2L9Z1"/>
<organism evidence="4 5">
    <name type="scientific">Parvularcula maris</name>
    <dbReference type="NCBI Taxonomy" id="2965077"/>
    <lineage>
        <taxon>Bacteria</taxon>
        <taxon>Pseudomonadati</taxon>
        <taxon>Pseudomonadota</taxon>
        <taxon>Alphaproteobacteria</taxon>
        <taxon>Parvularculales</taxon>
        <taxon>Parvularculaceae</taxon>
        <taxon>Parvularcula</taxon>
    </lineage>
</organism>
<dbReference type="SUPFAM" id="SSF110069">
    <property type="entry name" value="ApaG-like"/>
    <property type="match status" value="1"/>
</dbReference>
<dbReference type="PANTHER" id="PTHR47191">
    <property type="entry name" value="OS05G0170800 PROTEIN"/>
    <property type="match status" value="1"/>
</dbReference>
<dbReference type="PANTHER" id="PTHR47191:SF2">
    <property type="entry name" value="OS05G0170800 PROTEIN"/>
    <property type="match status" value="1"/>
</dbReference>
<dbReference type="Proteomes" id="UP001142610">
    <property type="component" value="Unassembled WGS sequence"/>
</dbReference>
<proteinExistence type="inferred from homology"/>
<evidence type="ECO:0000259" key="3">
    <source>
        <dbReference type="PROSITE" id="PS51087"/>
    </source>
</evidence>
<evidence type="ECO:0000313" key="4">
    <source>
        <dbReference type="EMBL" id="MCQ8185845.1"/>
    </source>
</evidence>
<evidence type="ECO:0000256" key="1">
    <source>
        <dbReference type="ARBA" id="ARBA00017693"/>
    </source>
</evidence>
<evidence type="ECO:0000256" key="2">
    <source>
        <dbReference type="HAMAP-Rule" id="MF_00791"/>
    </source>
</evidence>
<dbReference type="HAMAP" id="MF_00791">
    <property type="entry name" value="ApaG"/>
    <property type="match status" value="1"/>
</dbReference>
<dbReference type="InterPro" id="IPR050718">
    <property type="entry name" value="ApaG-like"/>
</dbReference>
<reference evidence="4" key="1">
    <citation type="submission" date="2022-07" db="EMBL/GenBank/DDBJ databases">
        <title>Parvularcula maris sp. nov., an algicidal bacterium isolated from seawater.</title>
        <authorList>
            <person name="Li F."/>
        </authorList>
    </citation>
    <scope>NUCLEOTIDE SEQUENCE</scope>
    <source>
        <strain evidence="4">BGMRC 0090</strain>
    </source>
</reference>
<dbReference type="InterPro" id="IPR007474">
    <property type="entry name" value="ApaG_domain"/>
</dbReference>
<evidence type="ECO:0000313" key="5">
    <source>
        <dbReference type="Proteomes" id="UP001142610"/>
    </source>
</evidence>
<protein>
    <recommendedName>
        <fullName evidence="1 2">Protein ApaG</fullName>
    </recommendedName>
</protein>